<feature type="compositionally biased region" description="Polar residues" evidence="1">
    <location>
        <begin position="49"/>
        <end position="74"/>
    </location>
</feature>
<evidence type="ECO:0000256" key="2">
    <source>
        <dbReference type="SAM" id="SignalP"/>
    </source>
</evidence>
<dbReference type="AlphaFoldDB" id="A0AAG5D129"/>
<reference evidence="3" key="1">
    <citation type="submission" date="2024-04" db="UniProtKB">
        <authorList>
            <consortium name="EnsemblMetazoa"/>
        </authorList>
    </citation>
    <scope>IDENTIFICATION</scope>
    <source>
        <strain evidence="3">EBRO</strain>
    </source>
</reference>
<organism evidence="3 4">
    <name type="scientific">Anopheles atroparvus</name>
    <name type="common">European mosquito</name>
    <dbReference type="NCBI Taxonomy" id="41427"/>
    <lineage>
        <taxon>Eukaryota</taxon>
        <taxon>Metazoa</taxon>
        <taxon>Ecdysozoa</taxon>
        <taxon>Arthropoda</taxon>
        <taxon>Hexapoda</taxon>
        <taxon>Insecta</taxon>
        <taxon>Pterygota</taxon>
        <taxon>Neoptera</taxon>
        <taxon>Endopterygota</taxon>
        <taxon>Diptera</taxon>
        <taxon>Nematocera</taxon>
        <taxon>Culicoidea</taxon>
        <taxon>Culicidae</taxon>
        <taxon>Anophelinae</taxon>
        <taxon>Anopheles</taxon>
    </lineage>
</organism>
<dbReference type="Proteomes" id="UP000075880">
    <property type="component" value="Unassembled WGS sequence"/>
</dbReference>
<keyword evidence="4" id="KW-1185">Reference proteome</keyword>
<keyword evidence="2" id="KW-0732">Signal</keyword>
<name>A0AAG5D129_ANOAO</name>
<evidence type="ECO:0000313" key="3">
    <source>
        <dbReference type="EnsemblMetazoa" id="ENSAATROPP004640"/>
    </source>
</evidence>
<feature type="chain" id="PRO_5042608184" evidence="2">
    <location>
        <begin position="32"/>
        <end position="326"/>
    </location>
</feature>
<feature type="compositionally biased region" description="Low complexity" evidence="1">
    <location>
        <begin position="91"/>
        <end position="106"/>
    </location>
</feature>
<evidence type="ECO:0000313" key="4">
    <source>
        <dbReference type="Proteomes" id="UP000075880"/>
    </source>
</evidence>
<accession>A0AAG5D129</accession>
<dbReference type="EnsemblMetazoa" id="ENSAATROPT004905">
    <property type="protein sequence ID" value="ENSAATROPP004640"/>
    <property type="gene ID" value="ENSAATROPG003908"/>
</dbReference>
<evidence type="ECO:0000256" key="1">
    <source>
        <dbReference type="SAM" id="MobiDB-lite"/>
    </source>
</evidence>
<feature type="signal peptide" evidence="2">
    <location>
        <begin position="1"/>
        <end position="31"/>
    </location>
</feature>
<feature type="region of interest" description="Disordered" evidence="1">
    <location>
        <begin position="33"/>
        <end position="114"/>
    </location>
</feature>
<proteinExistence type="predicted"/>
<sequence>MAQKRPRFSVGVMAMCCGFLSLVVMAREATSAPSTADAQGDPSRKYATVHQQQMHPGASTPVTTPLSPAPSQIVESKRHRKTRETFPPSRPTTTGEEYGTGPGSPERAPRHRRMEPKMGSLSSRLVFVPSRGRRYGGFGVPTEKRQLTIEQMLEKGDYFVPNRGKKAPTASSSELMIKKGKFDVLLGGPGSPDEYFFPNRGKKEYFLAYDPIGSVRQSGGRDAFSSFEGKLAGAGENRLRRNLLENLANDHKDTFFSSRGKRIRPTTDSMVLWPGETLPPVEGRELLPNDGGTESVDFSGQQPDIEAAALLWNDAIPLYSVERPSS</sequence>
<protein>
    <submittedName>
        <fullName evidence="3">Uncharacterized protein</fullName>
    </submittedName>
</protein>